<accession>A0A6J6MBM9</accession>
<reference evidence="4" key="1">
    <citation type="submission" date="2020-05" db="EMBL/GenBank/DDBJ databases">
        <authorList>
            <person name="Chiriac C."/>
            <person name="Salcher M."/>
            <person name="Ghai R."/>
            <person name="Kavagutti S V."/>
        </authorList>
    </citation>
    <scope>NUCLEOTIDE SEQUENCE</scope>
</reference>
<dbReference type="GO" id="GO:0042744">
    <property type="term" value="P:hydrogen peroxide catabolic process"/>
    <property type="evidence" value="ECO:0007669"/>
    <property type="project" value="TreeGrafter"/>
</dbReference>
<dbReference type="GO" id="GO:0006979">
    <property type="term" value="P:response to oxidative stress"/>
    <property type="evidence" value="ECO:0007669"/>
    <property type="project" value="TreeGrafter"/>
</dbReference>
<dbReference type="InterPro" id="IPR036249">
    <property type="entry name" value="Thioredoxin-like_sf"/>
</dbReference>
<dbReference type="PANTHER" id="PTHR10681:SF128">
    <property type="entry name" value="THIOREDOXIN-DEPENDENT PEROXIDE REDUCTASE, MITOCHONDRIAL"/>
    <property type="match status" value="1"/>
</dbReference>
<dbReference type="GO" id="GO:0045454">
    <property type="term" value="P:cell redox homeostasis"/>
    <property type="evidence" value="ECO:0007669"/>
    <property type="project" value="TreeGrafter"/>
</dbReference>
<keyword evidence="2" id="KW-0560">Oxidoreductase</keyword>
<dbReference type="InterPro" id="IPR050217">
    <property type="entry name" value="Peroxiredoxin"/>
</dbReference>
<protein>
    <submittedName>
        <fullName evidence="4">Unannotated protein</fullName>
    </submittedName>
</protein>
<dbReference type="Pfam" id="PF00578">
    <property type="entry name" value="AhpC-TSA"/>
    <property type="match status" value="1"/>
</dbReference>
<dbReference type="FunFam" id="3.40.30.10:FF:000118">
    <property type="entry name" value="Peroxiredoxin AhpE"/>
    <property type="match status" value="1"/>
</dbReference>
<comment type="similarity">
    <text evidence="1">Belongs to the peroxiredoxin family. AhpC/Prx1 subfamily.</text>
</comment>
<dbReference type="InterPro" id="IPR000866">
    <property type="entry name" value="AhpC/TSA"/>
</dbReference>
<dbReference type="EMBL" id="CAEZWR010000122">
    <property type="protein sequence ID" value="CAB4670264.1"/>
    <property type="molecule type" value="Genomic_DNA"/>
</dbReference>
<dbReference type="PIRSF" id="PIRSF000239">
    <property type="entry name" value="AHPC"/>
    <property type="match status" value="1"/>
</dbReference>
<evidence type="ECO:0000313" key="4">
    <source>
        <dbReference type="EMBL" id="CAB4670264.1"/>
    </source>
</evidence>
<sequence length="167" mass="18118">MGEGPAHHVPVHSVGVGVGQIAPDFTLPANDGSKFTLSEQCAKGPVVLVFFPFAFTGVCRSELAVLSEMKQEFADHNTQVVAISCDSAYSLQVFAEKDSLTIPLLSDFWPHGHVATQYDVFLEDKGFATRGTYVIDSDCIVRWSVINGPGFERDAGQYLAAVELLHD</sequence>
<dbReference type="Gene3D" id="3.40.30.10">
    <property type="entry name" value="Glutaredoxin"/>
    <property type="match status" value="1"/>
</dbReference>
<feature type="domain" description="Thioredoxin" evidence="3">
    <location>
        <begin position="16"/>
        <end position="167"/>
    </location>
</feature>
<evidence type="ECO:0000256" key="2">
    <source>
        <dbReference type="ARBA" id="ARBA00023002"/>
    </source>
</evidence>
<organism evidence="4">
    <name type="scientific">freshwater metagenome</name>
    <dbReference type="NCBI Taxonomy" id="449393"/>
    <lineage>
        <taxon>unclassified sequences</taxon>
        <taxon>metagenomes</taxon>
        <taxon>ecological metagenomes</taxon>
    </lineage>
</organism>
<evidence type="ECO:0000259" key="3">
    <source>
        <dbReference type="PROSITE" id="PS51352"/>
    </source>
</evidence>
<dbReference type="PANTHER" id="PTHR10681">
    <property type="entry name" value="THIOREDOXIN PEROXIDASE"/>
    <property type="match status" value="1"/>
</dbReference>
<gene>
    <name evidence="4" type="ORF">UFOPK2282_01040</name>
</gene>
<name>A0A6J6MBM9_9ZZZZ</name>
<proteinExistence type="inferred from homology"/>
<dbReference type="InterPro" id="IPR024706">
    <property type="entry name" value="Peroxiredoxin_AhpC-typ"/>
</dbReference>
<dbReference type="GO" id="GO:0033554">
    <property type="term" value="P:cellular response to stress"/>
    <property type="evidence" value="ECO:0007669"/>
    <property type="project" value="TreeGrafter"/>
</dbReference>
<dbReference type="AlphaFoldDB" id="A0A6J6MBM9"/>
<dbReference type="SUPFAM" id="SSF52833">
    <property type="entry name" value="Thioredoxin-like"/>
    <property type="match status" value="1"/>
</dbReference>
<dbReference type="InterPro" id="IPR013766">
    <property type="entry name" value="Thioredoxin_domain"/>
</dbReference>
<dbReference type="GO" id="GO:0008379">
    <property type="term" value="F:thioredoxin peroxidase activity"/>
    <property type="evidence" value="ECO:0007669"/>
    <property type="project" value="TreeGrafter"/>
</dbReference>
<dbReference type="PROSITE" id="PS51352">
    <property type="entry name" value="THIOREDOXIN_2"/>
    <property type="match status" value="1"/>
</dbReference>
<dbReference type="CDD" id="cd03018">
    <property type="entry name" value="PRX_AhpE_like"/>
    <property type="match status" value="1"/>
</dbReference>
<evidence type="ECO:0000256" key="1">
    <source>
        <dbReference type="ARBA" id="ARBA00009796"/>
    </source>
</evidence>
<dbReference type="GO" id="GO:0005829">
    <property type="term" value="C:cytosol"/>
    <property type="evidence" value="ECO:0007669"/>
    <property type="project" value="TreeGrafter"/>
</dbReference>